<dbReference type="Proteomes" id="UP001592581">
    <property type="component" value="Unassembled WGS sequence"/>
</dbReference>
<feature type="transmembrane region" description="Helical" evidence="1">
    <location>
        <begin position="6"/>
        <end position="29"/>
    </location>
</feature>
<gene>
    <name evidence="2" type="ORF">ABUW04_32970</name>
</gene>
<keyword evidence="1" id="KW-0472">Membrane</keyword>
<organism evidence="2 3">
    <name type="scientific">Streptacidiphilus jeojiensis</name>
    <dbReference type="NCBI Taxonomy" id="3229225"/>
    <lineage>
        <taxon>Bacteria</taxon>
        <taxon>Bacillati</taxon>
        <taxon>Actinomycetota</taxon>
        <taxon>Actinomycetes</taxon>
        <taxon>Kitasatosporales</taxon>
        <taxon>Streptomycetaceae</taxon>
        <taxon>Streptacidiphilus</taxon>
    </lineage>
</organism>
<keyword evidence="3" id="KW-1185">Reference proteome</keyword>
<dbReference type="EMBL" id="JBEUKS010000015">
    <property type="protein sequence ID" value="MFC1443064.1"/>
    <property type="molecule type" value="Genomic_DNA"/>
</dbReference>
<proteinExistence type="predicted"/>
<accession>A0ABV6XXT3</accession>
<evidence type="ECO:0000313" key="2">
    <source>
        <dbReference type="EMBL" id="MFC1443064.1"/>
    </source>
</evidence>
<comment type="caution">
    <text evidence="2">The sequence shown here is derived from an EMBL/GenBank/DDBJ whole genome shotgun (WGS) entry which is preliminary data.</text>
</comment>
<protein>
    <submittedName>
        <fullName evidence="2">Uncharacterized protein</fullName>
    </submittedName>
</protein>
<evidence type="ECO:0000256" key="1">
    <source>
        <dbReference type="SAM" id="Phobius"/>
    </source>
</evidence>
<reference evidence="2 3" key="1">
    <citation type="submission" date="2024-06" db="EMBL/GenBank/DDBJ databases">
        <authorList>
            <person name="Lee S.D."/>
        </authorList>
    </citation>
    <scope>NUCLEOTIDE SEQUENCE [LARGE SCALE GENOMIC DNA]</scope>
    <source>
        <strain evidence="2 3">N1-10</strain>
    </source>
</reference>
<name>A0ABV6XXT3_9ACTN</name>
<keyword evidence="1" id="KW-0812">Transmembrane</keyword>
<evidence type="ECO:0000313" key="3">
    <source>
        <dbReference type="Proteomes" id="UP001592581"/>
    </source>
</evidence>
<dbReference type="RefSeq" id="WP_380568113.1">
    <property type="nucleotide sequence ID" value="NZ_JBEUKS010000015.1"/>
</dbReference>
<sequence>MDVTAWALVPVAGMLVAATAAVLIVVVALKDTASRDRATVLRAVAEVILAVRSRR</sequence>
<keyword evidence="1" id="KW-1133">Transmembrane helix</keyword>